<keyword evidence="9" id="KW-1185">Reference proteome</keyword>
<dbReference type="PANTHER" id="PTHR43756">
    <property type="entry name" value="CHOLINE MONOOXYGENASE, CHLOROPLASTIC"/>
    <property type="match status" value="1"/>
</dbReference>
<dbReference type="CDD" id="cd00680">
    <property type="entry name" value="RHO_alpha_C"/>
    <property type="match status" value="1"/>
</dbReference>
<dbReference type="PRINTS" id="PR00090">
    <property type="entry name" value="RNGDIOXGNASE"/>
</dbReference>
<dbReference type="InterPro" id="IPR015879">
    <property type="entry name" value="Ring_hydroxy_dOase_asu_C_dom"/>
</dbReference>
<sequence>MTKHDADSLTIPNDWDRRGLPAWTYHSEAMFALERDNLFLTHWQVVGHVNDVANPGDWLGFDLQGERAVVMRGQDGVVRAFHNLCRHRGARVVNGEKGHCKGALVCPFHGWVYNLDGSLRGAAQPSSFGGLDRAQFGLKPIKMEVFHGFIFIRFFPGPQPSVAKMLAPYAADFAGYRSEGVQPLDMPHWATELPVNWKSVRDVDNEGYHVPMAHPALQDLYGRTYRDLHLDGGLNVSIGSFGDAPARRWSVKMYLAITERQDWLPEHLQTVWTYYGLFPNAVFAFTPESVQFYQEIPISPGKTRVTGRIYRQPVESRRMKVARYLAYRIDRDTSAEDQQLSIWSNESMLSTAFEGFHLSDLEYGLKRHHDSLRALMPVMTLPAAPPEAEIAARNEELISQANAQG</sequence>
<evidence type="ECO:0000256" key="5">
    <source>
        <dbReference type="ARBA" id="ARBA00023004"/>
    </source>
</evidence>
<dbReference type="InterPro" id="IPR017941">
    <property type="entry name" value="Rieske_2Fe-2S"/>
</dbReference>
<keyword evidence="3" id="KW-0479">Metal-binding</keyword>
<dbReference type="Pfam" id="PF00355">
    <property type="entry name" value="Rieske"/>
    <property type="match status" value="1"/>
</dbReference>
<evidence type="ECO:0000313" key="8">
    <source>
        <dbReference type="EMBL" id="GLS86330.1"/>
    </source>
</evidence>
<accession>A0AA37X106</accession>
<reference evidence="8 9" key="1">
    <citation type="journal article" date="2014" name="Int. J. Syst. Evol. Microbiol.">
        <title>Complete genome sequence of Corynebacterium casei LMG S-19264T (=DSM 44701T), isolated from a smear-ripened cheese.</title>
        <authorList>
            <consortium name="US DOE Joint Genome Institute (JGI-PGF)"/>
            <person name="Walter F."/>
            <person name="Albersmeier A."/>
            <person name="Kalinowski J."/>
            <person name="Ruckert C."/>
        </authorList>
    </citation>
    <scope>NUCLEOTIDE SEQUENCE [LARGE SCALE GENOMIC DNA]</scope>
    <source>
        <strain evidence="8 9">NBRC 111766</strain>
    </source>
</reference>
<keyword evidence="2" id="KW-0001">2Fe-2S</keyword>
<dbReference type="CDD" id="cd03469">
    <property type="entry name" value="Rieske_RO_Alpha_N"/>
    <property type="match status" value="1"/>
</dbReference>
<protein>
    <submittedName>
        <fullName evidence="8">(2Fe-2S) ferredoxin</fullName>
    </submittedName>
</protein>
<dbReference type="RefSeq" id="WP_284324530.1">
    <property type="nucleotide sequence ID" value="NZ_BSPP01000004.1"/>
</dbReference>
<dbReference type="SUPFAM" id="SSF55961">
    <property type="entry name" value="Bet v1-like"/>
    <property type="match status" value="1"/>
</dbReference>
<dbReference type="InterPro" id="IPR001663">
    <property type="entry name" value="Rng_hydr_dOase-A"/>
</dbReference>
<dbReference type="Gene3D" id="3.90.380.10">
    <property type="entry name" value="Naphthalene 1,2-dioxygenase Alpha Subunit, Chain A, domain 1"/>
    <property type="match status" value="1"/>
</dbReference>
<evidence type="ECO:0000256" key="6">
    <source>
        <dbReference type="ARBA" id="ARBA00023014"/>
    </source>
</evidence>
<dbReference type="InterPro" id="IPR036922">
    <property type="entry name" value="Rieske_2Fe-2S_sf"/>
</dbReference>
<name>A0AA37X106_9RHOB</name>
<organism evidence="8 9">
    <name type="scientific">Cypionkella aquatica</name>
    <dbReference type="NCBI Taxonomy" id="1756042"/>
    <lineage>
        <taxon>Bacteria</taxon>
        <taxon>Pseudomonadati</taxon>
        <taxon>Pseudomonadota</taxon>
        <taxon>Alphaproteobacteria</taxon>
        <taxon>Rhodobacterales</taxon>
        <taxon>Paracoccaceae</taxon>
        <taxon>Cypionkella</taxon>
    </lineage>
</organism>
<evidence type="ECO:0000256" key="2">
    <source>
        <dbReference type="ARBA" id="ARBA00022714"/>
    </source>
</evidence>
<evidence type="ECO:0000256" key="3">
    <source>
        <dbReference type="ARBA" id="ARBA00022723"/>
    </source>
</evidence>
<feature type="domain" description="Rieske" evidence="7">
    <location>
        <begin position="43"/>
        <end position="152"/>
    </location>
</feature>
<proteinExistence type="predicted"/>
<keyword evidence="5" id="KW-0408">Iron</keyword>
<evidence type="ECO:0000256" key="4">
    <source>
        <dbReference type="ARBA" id="ARBA00023002"/>
    </source>
</evidence>
<dbReference type="AlphaFoldDB" id="A0AA37X106"/>
<dbReference type="PANTHER" id="PTHR43756:SF5">
    <property type="entry name" value="CHOLINE MONOOXYGENASE, CHLOROPLASTIC"/>
    <property type="match status" value="1"/>
</dbReference>
<dbReference type="SUPFAM" id="SSF50022">
    <property type="entry name" value="ISP domain"/>
    <property type="match status" value="1"/>
</dbReference>
<gene>
    <name evidence="8" type="ORF">GCM10010873_13040</name>
</gene>
<dbReference type="EMBL" id="BSPP01000004">
    <property type="protein sequence ID" value="GLS86330.1"/>
    <property type="molecule type" value="Genomic_DNA"/>
</dbReference>
<keyword evidence="4" id="KW-0560">Oxidoreductase</keyword>
<dbReference type="PROSITE" id="PS51296">
    <property type="entry name" value="RIESKE"/>
    <property type="match status" value="1"/>
</dbReference>
<dbReference type="GO" id="GO:0016491">
    <property type="term" value="F:oxidoreductase activity"/>
    <property type="evidence" value="ECO:0007669"/>
    <property type="project" value="UniProtKB-KW"/>
</dbReference>
<evidence type="ECO:0000256" key="1">
    <source>
        <dbReference type="ARBA" id="ARBA00001962"/>
    </source>
</evidence>
<dbReference type="Proteomes" id="UP001157355">
    <property type="component" value="Unassembled WGS sequence"/>
</dbReference>
<comment type="caution">
    <text evidence="8">The sequence shown here is derived from an EMBL/GenBank/DDBJ whole genome shotgun (WGS) entry which is preliminary data.</text>
</comment>
<evidence type="ECO:0000313" key="9">
    <source>
        <dbReference type="Proteomes" id="UP001157355"/>
    </source>
</evidence>
<keyword evidence="6" id="KW-0411">Iron-sulfur</keyword>
<dbReference type="Gene3D" id="2.102.10.10">
    <property type="entry name" value="Rieske [2Fe-2S] iron-sulphur domain"/>
    <property type="match status" value="1"/>
</dbReference>
<comment type="cofactor">
    <cofactor evidence="1">
        <name>Fe cation</name>
        <dbReference type="ChEBI" id="CHEBI:24875"/>
    </cofactor>
</comment>
<dbReference type="Pfam" id="PF00848">
    <property type="entry name" value="Ring_hydroxyl_A"/>
    <property type="match status" value="1"/>
</dbReference>
<dbReference type="GO" id="GO:0005506">
    <property type="term" value="F:iron ion binding"/>
    <property type="evidence" value="ECO:0007669"/>
    <property type="project" value="InterPro"/>
</dbReference>
<evidence type="ECO:0000259" key="7">
    <source>
        <dbReference type="PROSITE" id="PS51296"/>
    </source>
</evidence>
<dbReference type="GO" id="GO:0051537">
    <property type="term" value="F:2 iron, 2 sulfur cluster binding"/>
    <property type="evidence" value="ECO:0007669"/>
    <property type="project" value="UniProtKB-KW"/>
</dbReference>